<evidence type="ECO:0000313" key="2">
    <source>
        <dbReference type="EMBL" id="RED21691.1"/>
    </source>
</evidence>
<feature type="compositionally biased region" description="Polar residues" evidence="1">
    <location>
        <begin position="156"/>
        <end position="190"/>
    </location>
</feature>
<dbReference type="Proteomes" id="UP000256343">
    <property type="component" value="Unassembled WGS sequence"/>
</dbReference>
<evidence type="ECO:0000256" key="1">
    <source>
        <dbReference type="SAM" id="MobiDB-lite"/>
    </source>
</evidence>
<organism evidence="3 4">
    <name type="scientific">Rhodopseudomonas pentothenatexigens</name>
    <dbReference type="NCBI Taxonomy" id="999699"/>
    <lineage>
        <taxon>Bacteria</taxon>
        <taxon>Pseudomonadati</taxon>
        <taxon>Pseudomonadota</taxon>
        <taxon>Alphaproteobacteria</taxon>
        <taxon>Hyphomicrobiales</taxon>
        <taxon>Nitrobacteraceae</taxon>
        <taxon>Rhodopseudomonas</taxon>
    </lineage>
</organism>
<dbReference type="OrthoDB" id="8018783at2"/>
<protein>
    <submittedName>
        <fullName evidence="3">Uncharacterized protein</fullName>
    </submittedName>
</protein>
<evidence type="ECO:0000313" key="3">
    <source>
        <dbReference type="EMBL" id="SSW93620.1"/>
    </source>
</evidence>
<proteinExistence type="predicted"/>
<dbReference type="EMBL" id="UFQQ01000045">
    <property type="protein sequence ID" value="SSW93620.1"/>
    <property type="molecule type" value="Genomic_DNA"/>
</dbReference>
<keyword evidence="5" id="KW-1185">Reference proteome</keyword>
<dbReference type="EMBL" id="QRDT01000045">
    <property type="protein sequence ID" value="RED21691.1"/>
    <property type="molecule type" value="Genomic_DNA"/>
</dbReference>
<sequence length="238" mass="25335">MRQTDSRLSKLETSTAALLRTARLAAVAVGIGLVLTAGVARAEDEGDDSTFEEKIIKGLMSGIGATNMDNSGIEYRERSPLVVPPKLDLPPPETASAAAPAPNWPKDADLQRRKEIRAAEAKSKPSPWESAQPLTPSQLKSVRADSGKGGNDPMQPGNQQNNPMLSPSQLGFNGSLWNVFSGNKTETATFTGEPPRESLTEPPAGYQTPSPNFAYGTGPKEALGNKRVDIMSGKETSY</sequence>
<gene>
    <name evidence="2" type="ORF">BJ125_1454</name>
    <name evidence="3" type="ORF">SAMN05892882_1454</name>
</gene>
<feature type="region of interest" description="Disordered" evidence="1">
    <location>
        <begin position="84"/>
        <end position="221"/>
    </location>
</feature>
<dbReference type="RefSeq" id="WP_114360983.1">
    <property type="nucleotide sequence ID" value="NZ_QRDT01000045.1"/>
</dbReference>
<name>A0A336JVJ6_9BRAD</name>
<evidence type="ECO:0000313" key="5">
    <source>
        <dbReference type="Proteomes" id="UP000256343"/>
    </source>
</evidence>
<evidence type="ECO:0000313" key="4">
    <source>
        <dbReference type="Proteomes" id="UP000252631"/>
    </source>
</evidence>
<reference evidence="2 5" key="2">
    <citation type="submission" date="2018-07" db="EMBL/GenBank/DDBJ databases">
        <title>Genomic Encyclopedia of Archaeal and Bacterial Type Strains, Phase II (KMG-II): from individual species to whole genera.</title>
        <authorList>
            <person name="Goeker M."/>
        </authorList>
    </citation>
    <scope>NUCLEOTIDE SEQUENCE [LARGE SCALE GENOMIC DNA]</scope>
    <source>
        <strain evidence="2 5">JA575</strain>
    </source>
</reference>
<accession>A0A336JVJ6</accession>
<feature type="compositionally biased region" description="Basic and acidic residues" evidence="1">
    <location>
        <begin position="106"/>
        <end position="123"/>
    </location>
</feature>
<dbReference type="Proteomes" id="UP000252631">
    <property type="component" value="Unassembled WGS sequence"/>
</dbReference>
<reference evidence="3 4" key="1">
    <citation type="submission" date="2017-08" db="EMBL/GenBank/DDBJ databases">
        <authorList>
            <person name="de Groot N.N."/>
        </authorList>
    </citation>
    <scope>NUCLEOTIDE SEQUENCE [LARGE SCALE GENOMIC DNA]</scope>
    <source>
        <strain evidence="3 4">JA575</strain>
    </source>
</reference>
<dbReference type="AlphaFoldDB" id="A0A336JVJ6"/>